<evidence type="ECO:0000256" key="2">
    <source>
        <dbReference type="ARBA" id="ARBA00022748"/>
    </source>
</evidence>
<dbReference type="GO" id="GO:0030313">
    <property type="term" value="C:cell envelope"/>
    <property type="evidence" value="ECO:0007669"/>
    <property type="project" value="UniProtKB-SubCell"/>
</dbReference>
<evidence type="ECO:0000259" key="6">
    <source>
        <dbReference type="PROSITE" id="PS51352"/>
    </source>
</evidence>
<dbReference type="CDD" id="cd02966">
    <property type="entry name" value="TlpA_like_family"/>
    <property type="match status" value="1"/>
</dbReference>
<feature type="chain" id="PRO_5011494869" evidence="5">
    <location>
        <begin position="20"/>
        <end position="388"/>
    </location>
</feature>
<keyword evidence="8" id="KW-1185">Reference proteome</keyword>
<dbReference type="Pfam" id="PF08534">
    <property type="entry name" value="Redoxin"/>
    <property type="match status" value="1"/>
</dbReference>
<sequence>MKKILTLSAIIFISHFALGQQVKSYEIDGMVKNIPSRMLYLATMKRDLANNLSQPVIDSALITDDHFVFHRDTTLLEPSWATDIYFVDSLTKKKTNLSFQNKFNAKTRSVSFILENAKMSIAGDIKDSKGLVLAGAAETEILNQFGLLIPGVYKMNNRIDSLKKAGNKEALSQALSIKNDSLISFKKKLLTLSKQNTSSWVMMVNVYQNADLFTPNELNEITKVFSQEVLNTPKGKRLLIFNEQSKNLVAGASFPAFSYKDPAGKTINLNTVKGKNGTIVVFWASWCGPCRAEIPELKKIYNEYKVKGVNMVSISVDHDINAWKKALGIELMQWPNISNLPGDKNEIYKKYNINAIPAIFLLDAKNNIVMTNDYRMPVLRENLNKMLE</sequence>
<dbReference type="GO" id="GO:0016491">
    <property type="term" value="F:oxidoreductase activity"/>
    <property type="evidence" value="ECO:0007669"/>
    <property type="project" value="InterPro"/>
</dbReference>
<evidence type="ECO:0000313" key="7">
    <source>
        <dbReference type="EMBL" id="SDE02756.1"/>
    </source>
</evidence>
<reference evidence="8" key="1">
    <citation type="submission" date="2016-10" db="EMBL/GenBank/DDBJ databases">
        <authorList>
            <person name="Varghese N."/>
            <person name="Submissions S."/>
        </authorList>
    </citation>
    <scope>NUCLEOTIDE SEQUENCE [LARGE SCALE GENOMIC DNA]</scope>
    <source>
        <strain evidence="8">DSM 18609</strain>
    </source>
</reference>
<dbReference type="PANTHER" id="PTHR42852:SF6">
    <property type="entry name" value="THIOL:DISULFIDE INTERCHANGE PROTEIN DSBE"/>
    <property type="match status" value="1"/>
</dbReference>
<keyword evidence="2" id="KW-0201">Cytochrome c-type biogenesis</keyword>
<dbReference type="PANTHER" id="PTHR42852">
    <property type="entry name" value="THIOL:DISULFIDE INTERCHANGE PROTEIN DSBE"/>
    <property type="match status" value="1"/>
</dbReference>
<name>A0A1G6ZMJ6_9SPHI</name>
<dbReference type="PROSITE" id="PS51352">
    <property type="entry name" value="THIOREDOXIN_2"/>
    <property type="match status" value="1"/>
</dbReference>
<organism evidence="7 8">
    <name type="scientific">Pedobacter soli</name>
    <dbReference type="NCBI Taxonomy" id="390242"/>
    <lineage>
        <taxon>Bacteria</taxon>
        <taxon>Pseudomonadati</taxon>
        <taxon>Bacteroidota</taxon>
        <taxon>Sphingobacteriia</taxon>
        <taxon>Sphingobacteriales</taxon>
        <taxon>Sphingobacteriaceae</taxon>
        <taxon>Pedobacter</taxon>
    </lineage>
</organism>
<dbReference type="RefSeq" id="WP_143009631.1">
    <property type="nucleotide sequence ID" value="NZ_FMZH01000010.1"/>
</dbReference>
<dbReference type="STRING" id="390242.SAMN04488024_110135"/>
<dbReference type="PROSITE" id="PS00194">
    <property type="entry name" value="THIOREDOXIN_1"/>
    <property type="match status" value="1"/>
</dbReference>
<feature type="signal peptide" evidence="5">
    <location>
        <begin position="1"/>
        <end position="19"/>
    </location>
</feature>
<feature type="domain" description="Thioredoxin" evidence="6">
    <location>
        <begin position="248"/>
        <end position="388"/>
    </location>
</feature>
<comment type="subcellular location">
    <subcellularLocation>
        <location evidence="1">Cell envelope</location>
    </subcellularLocation>
</comment>
<keyword evidence="4" id="KW-0676">Redox-active center</keyword>
<evidence type="ECO:0000256" key="1">
    <source>
        <dbReference type="ARBA" id="ARBA00004196"/>
    </source>
</evidence>
<dbReference type="InterPro" id="IPR036249">
    <property type="entry name" value="Thioredoxin-like_sf"/>
</dbReference>
<dbReference type="InterPro" id="IPR013740">
    <property type="entry name" value="Redoxin"/>
</dbReference>
<keyword evidence="5" id="KW-0732">Signal</keyword>
<dbReference type="Gene3D" id="3.40.30.10">
    <property type="entry name" value="Glutaredoxin"/>
    <property type="match status" value="1"/>
</dbReference>
<dbReference type="AlphaFoldDB" id="A0A1G6ZMJ6"/>
<evidence type="ECO:0000256" key="3">
    <source>
        <dbReference type="ARBA" id="ARBA00023157"/>
    </source>
</evidence>
<accession>A0A1G6ZMJ6</accession>
<gene>
    <name evidence="7" type="ORF">SAMN04488024_110135</name>
</gene>
<dbReference type="InterPro" id="IPR017937">
    <property type="entry name" value="Thioredoxin_CS"/>
</dbReference>
<dbReference type="InterPro" id="IPR050553">
    <property type="entry name" value="Thioredoxin_ResA/DsbE_sf"/>
</dbReference>
<dbReference type="EMBL" id="FMZH01000010">
    <property type="protein sequence ID" value="SDE02756.1"/>
    <property type="molecule type" value="Genomic_DNA"/>
</dbReference>
<dbReference type="GO" id="GO:0016853">
    <property type="term" value="F:isomerase activity"/>
    <property type="evidence" value="ECO:0007669"/>
    <property type="project" value="UniProtKB-KW"/>
</dbReference>
<protein>
    <submittedName>
        <fullName evidence="7">Thiol-disulfide isomerase or thioredoxin</fullName>
    </submittedName>
</protein>
<keyword evidence="7" id="KW-0413">Isomerase</keyword>
<keyword evidence="3" id="KW-1015">Disulfide bond</keyword>
<evidence type="ECO:0000256" key="5">
    <source>
        <dbReference type="SAM" id="SignalP"/>
    </source>
</evidence>
<proteinExistence type="predicted"/>
<dbReference type="InterPro" id="IPR013766">
    <property type="entry name" value="Thioredoxin_domain"/>
</dbReference>
<evidence type="ECO:0000313" key="8">
    <source>
        <dbReference type="Proteomes" id="UP000199455"/>
    </source>
</evidence>
<dbReference type="SUPFAM" id="SSF52833">
    <property type="entry name" value="Thioredoxin-like"/>
    <property type="match status" value="1"/>
</dbReference>
<dbReference type="Proteomes" id="UP000199455">
    <property type="component" value="Unassembled WGS sequence"/>
</dbReference>
<evidence type="ECO:0000256" key="4">
    <source>
        <dbReference type="ARBA" id="ARBA00023284"/>
    </source>
</evidence>
<dbReference type="GO" id="GO:0017004">
    <property type="term" value="P:cytochrome complex assembly"/>
    <property type="evidence" value="ECO:0007669"/>
    <property type="project" value="UniProtKB-KW"/>
</dbReference>